<accession>A0ABS1JKC3</accession>
<proteinExistence type="predicted"/>
<keyword evidence="2" id="KW-1185">Reference proteome</keyword>
<reference evidence="1 2" key="1">
    <citation type="journal article" date="2017" name="Int. J. Syst. Evol. Microbiol.">
        <title>Ramlibacter alkalitolerans sp. nov., alkali-tolerant bacterium isolated from soil of ginseng.</title>
        <authorList>
            <person name="Lee D.H."/>
            <person name="Cha C.J."/>
        </authorList>
    </citation>
    <scope>NUCLEOTIDE SEQUENCE [LARGE SCALE GENOMIC DNA]</scope>
    <source>
        <strain evidence="1 2">KACC 19305</strain>
    </source>
</reference>
<protein>
    <submittedName>
        <fullName evidence="1">Uncharacterized protein</fullName>
    </submittedName>
</protein>
<evidence type="ECO:0000313" key="1">
    <source>
        <dbReference type="EMBL" id="MBL0424678.1"/>
    </source>
</evidence>
<comment type="caution">
    <text evidence="1">The sequence shown here is derived from an EMBL/GenBank/DDBJ whole genome shotgun (WGS) entry which is preliminary data.</text>
</comment>
<dbReference type="RefSeq" id="WP_201687917.1">
    <property type="nucleotide sequence ID" value="NZ_JAEQND010000003.1"/>
</dbReference>
<sequence>MRSPHVPDSQARLLPAGRRWGFGAHSVLPYLSFALQSRPGQAPGESIRNPVFPQMENTLPVLLRRSH</sequence>
<gene>
    <name evidence="1" type="ORF">JI746_06110</name>
</gene>
<organism evidence="1 2">
    <name type="scientific">Ramlibacter alkalitolerans</name>
    <dbReference type="NCBI Taxonomy" id="2039631"/>
    <lineage>
        <taxon>Bacteria</taxon>
        <taxon>Pseudomonadati</taxon>
        <taxon>Pseudomonadota</taxon>
        <taxon>Betaproteobacteria</taxon>
        <taxon>Burkholderiales</taxon>
        <taxon>Comamonadaceae</taxon>
        <taxon>Ramlibacter</taxon>
    </lineage>
</organism>
<dbReference type="EMBL" id="JAEQND010000003">
    <property type="protein sequence ID" value="MBL0424678.1"/>
    <property type="molecule type" value="Genomic_DNA"/>
</dbReference>
<evidence type="ECO:0000313" key="2">
    <source>
        <dbReference type="Proteomes" id="UP000622707"/>
    </source>
</evidence>
<dbReference type="Proteomes" id="UP000622707">
    <property type="component" value="Unassembled WGS sequence"/>
</dbReference>
<name>A0ABS1JKC3_9BURK</name>